<organism evidence="2 3">
    <name type="scientific">Catenaria anguillulae PL171</name>
    <dbReference type="NCBI Taxonomy" id="765915"/>
    <lineage>
        <taxon>Eukaryota</taxon>
        <taxon>Fungi</taxon>
        <taxon>Fungi incertae sedis</taxon>
        <taxon>Blastocladiomycota</taxon>
        <taxon>Blastocladiomycetes</taxon>
        <taxon>Blastocladiales</taxon>
        <taxon>Catenariaceae</taxon>
        <taxon>Catenaria</taxon>
    </lineage>
</organism>
<dbReference type="Proteomes" id="UP000193411">
    <property type="component" value="Unassembled WGS sequence"/>
</dbReference>
<dbReference type="OrthoDB" id="432234at2759"/>
<keyword evidence="3" id="KW-1185">Reference proteome</keyword>
<gene>
    <name evidence="2" type="ORF">BCR44DRAFT_49380</name>
</gene>
<evidence type="ECO:0000313" key="2">
    <source>
        <dbReference type="EMBL" id="ORZ34435.1"/>
    </source>
</evidence>
<evidence type="ECO:0008006" key="4">
    <source>
        <dbReference type="Google" id="ProtNLM"/>
    </source>
</evidence>
<name>A0A1Y2HIQ0_9FUNG</name>
<proteinExistence type="predicted"/>
<evidence type="ECO:0000313" key="3">
    <source>
        <dbReference type="Proteomes" id="UP000193411"/>
    </source>
</evidence>
<dbReference type="EMBL" id="MCFL01000028">
    <property type="protein sequence ID" value="ORZ34435.1"/>
    <property type="molecule type" value="Genomic_DNA"/>
</dbReference>
<dbReference type="InterPro" id="IPR027417">
    <property type="entry name" value="P-loop_NTPase"/>
</dbReference>
<dbReference type="CDD" id="cd18809">
    <property type="entry name" value="SF1_C_RecD"/>
    <property type="match status" value="1"/>
</dbReference>
<dbReference type="AlphaFoldDB" id="A0A1Y2HIQ0"/>
<dbReference type="SUPFAM" id="SSF52540">
    <property type="entry name" value="P-loop containing nucleoside triphosphate hydrolases"/>
    <property type="match status" value="1"/>
</dbReference>
<protein>
    <recommendedName>
        <fullName evidence="4">UvrD-like helicase C-terminal domain-containing protein</fullName>
    </recommendedName>
</protein>
<reference evidence="2 3" key="1">
    <citation type="submission" date="2016-07" db="EMBL/GenBank/DDBJ databases">
        <title>Pervasive Adenine N6-methylation of Active Genes in Fungi.</title>
        <authorList>
            <consortium name="DOE Joint Genome Institute"/>
            <person name="Mondo S.J."/>
            <person name="Dannebaum R.O."/>
            <person name="Kuo R.C."/>
            <person name="Labutti K."/>
            <person name="Haridas S."/>
            <person name="Kuo A."/>
            <person name="Salamov A."/>
            <person name="Ahrendt S.R."/>
            <person name="Lipzen A."/>
            <person name="Sullivan W."/>
            <person name="Andreopoulos W.B."/>
            <person name="Clum A."/>
            <person name="Lindquist E."/>
            <person name="Daum C."/>
            <person name="Ramamoorthy G.K."/>
            <person name="Gryganskyi A."/>
            <person name="Culley D."/>
            <person name="Magnuson J.K."/>
            <person name="James T.Y."/>
            <person name="O'Malley M.A."/>
            <person name="Stajich J.E."/>
            <person name="Spatafora J.W."/>
            <person name="Visel A."/>
            <person name="Grigoriev I.V."/>
        </authorList>
    </citation>
    <scope>NUCLEOTIDE SEQUENCE [LARGE SCALE GENOMIC DNA]</scope>
    <source>
        <strain evidence="2 3">PL171</strain>
    </source>
</reference>
<sequence length="144" mass="15681">MPDDWPDTVVPVLIQRRYFKYDIVKRTAAPAGHANALSIINASITQYPIVPAYAMTCHGVQGKTLSSILIADPRPSGMTVSPQAFYVALSRVQASAGLALARAPTIADFEAFVPKEDVQNEANRLKGLSESTVARMKRPRQDGR</sequence>
<accession>A0A1Y2HIQ0</accession>
<evidence type="ECO:0000256" key="1">
    <source>
        <dbReference type="SAM" id="MobiDB-lite"/>
    </source>
</evidence>
<dbReference type="Gene3D" id="3.40.50.300">
    <property type="entry name" value="P-loop containing nucleotide triphosphate hydrolases"/>
    <property type="match status" value="1"/>
</dbReference>
<comment type="caution">
    <text evidence="2">The sequence shown here is derived from an EMBL/GenBank/DDBJ whole genome shotgun (WGS) entry which is preliminary data.</text>
</comment>
<feature type="region of interest" description="Disordered" evidence="1">
    <location>
        <begin position="123"/>
        <end position="144"/>
    </location>
</feature>